<dbReference type="RefSeq" id="XP_016625079.1">
    <property type="nucleotide sequence ID" value="XM_016757830.1"/>
</dbReference>
<dbReference type="EMBL" id="KN846980">
    <property type="protein sequence ID" value="KIW98410.1"/>
    <property type="molecule type" value="Genomic_DNA"/>
</dbReference>
<accession>A0A0D2I558</accession>
<dbReference type="GeneID" id="27692998"/>
<gene>
    <name evidence="1" type="ORF">Z519_00070</name>
</gene>
<keyword evidence="2" id="KW-1185">Reference proteome</keyword>
<evidence type="ECO:0000313" key="2">
    <source>
        <dbReference type="Proteomes" id="UP000053789"/>
    </source>
</evidence>
<dbReference type="Proteomes" id="UP000053789">
    <property type="component" value="Unassembled WGS sequence"/>
</dbReference>
<dbReference type="AlphaFoldDB" id="A0A0D2I558"/>
<dbReference type="VEuPathDB" id="FungiDB:Z519_00070"/>
<proteinExistence type="predicted"/>
<evidence type="ECO:0000313" key="1">
    <source>
        <dbReference type="EMBL" id="KIW98410.1"/>
    </source>
</evidence>
<name>A0A0D2I558_CLAB1</name>
<dbReference type="HOGENOM" id="CLU_1805964_0_0_1"/>
<sequence>MYKPICVKHRLSRPSRSFMLLQTLRTLRTFGLCAKRAEALYLIEQKEQQCPDRANCSPSTHILLRVSPKFGVAVRINTADFRRAGIEVNDLLRATSCLTSSQLDLGEISGGSFESSITATAMAQSEMSSRAPKLEAYFLHVAQ</sequence>
<reference evidence="1" key="1">
    <citation type="submission" date="2015-01" db="EMBL/GenBank/DDBJ databases">
        <title>The Genome Sequence of Cladophialophora bantiana CBS 173.52.</title>
        <authorList>
            <consortium name="The Broad Institute Genomics Platform"/>
            <person name="Cuomo C."/>
            <person name="de Hoog S."/>
            <person name="Gorbushina A."/>
            <person name="Stielow B."/>
            <person name="Teixiera M."/>
            <person name="Abouelleil A."/>
            <person name="Chapman S.B."/>
            <person name="Priest M."/>
            <person name="Young S.K."/>
            <person name="Wortman J."/>
            <person name="Nusbaum C."/>
            <person name="Birren B."/>
        </authorList>
    </citation>
    <scope>NUCLEOTIDE SEQUENCE [LARGE SCALE GENOMIC DNA]</scope>
    <source>
        <strain evidence="1">CBS 173.52</strain>
    </source>
</reference>
<protein>
    <submittedName>
        <fullName evidence="1">Uncharacterized protein</fullName>
    </submittedName>
</protein>
<organism evidence="1 2">
    <name type="scientific">Cladophialophora bantiana (strain ATCC 10958 / CBS 173.52 / CDC B-1940 / NIH 8579)</name>
    <name type="common">Xylohypha bantiana</name>
    <dbReference type="NCBI Taxonomy" id="1442370"/>
    <lineage>
        <taxon>Eukaryota</taxon>
        <taxon>Fungi</taxon>
        <taxon>Dikarya</taxon>
        <taxon>Ascomycota</taxon>
        <taxon>Pezizomycotina</taxon>
        <taxon>Eurotiomycetes</taxon>
        <taxon>Chaetothyriomycetidae</taxon>
        <taxon>Chaetothyriales</taxon>
        <taxon>Herpotrichiellaceae</taxon>
        <taxon>Cladophialophora</taxon>
    </lineage>
</organism>